<protein>
    <submittedName>
        <fullName evidence="2">Ribosome production factor 1</fullName>
    </submittedName>
</protein>
<comment type="caution">
    <text evidence="2">The sequence shown here is derived from an EMBL/GenBank/DDBJ whole genome shotgun (WGS) entry which is preliminary data.</text>
</comment>
<dbReference type="PROSITE" id="PS50833">
    <property type="entry name" value="BRIX"/>
    <property type="match status" value="1"/>
</dbReference>
<dbReference type="PANTHER" id="PTHR22734:SF3">
    <property type="entry name" value="RIBOSOME PRODUCTION FACTOR 1"/>
    <property type="match status" value="1"/>
</dbReference>
<feature type="domain" description="Brix" evidence="1">
    <location>
        <begin position="49"/>
        <end position="232"/>
    </location>
</feature>
<dbReference type="PANTHER" id="PTHR22734">
    <property type="entry name" value="U3 SMALL NUCLEOLAR RIBONUCLEOPROTEIN PROTEIN IMP4"/>
    <property type="match status" value="1"/>
</dbReference>
<gene>
    <name evidence="2" type="ORF">M9Y10_012387</name>
</gene>
<name>A0ABR2ID59_9EUKA</name>
<evidence type="ECO:0000313" key="2">
    <source>
        <dbReference type="EMBL" id="KAK8860722.1"/>
    </source>
</evidence>
<evidence type="ECO:0000259" key="1">
    <source>
        <dbReference type="PROSITE" id="PS50833"/>
    </source>
</evidence>
<dbReference type="InterPro" id="IPR007109">
    <property type="entry name" value="Brix"/>
</dbReference>
<dbReference type="EMBL" id="JAPFFF010000018">
    <property type="protein sequence ID" value="KAK8860722.1"/>
    <property type="molecule type" value="Genomic_DNA"/>
</dbReference>
<dbReference type="Gene3D" id="3.40.50.10480">
    <property type="entry name" value="Probable brix-domain ribosomal biogenesis protein"/>
    <property type="match status" value="1"/>
</dbReference>
<reference evidence="2 3" key="1">
    <citation type="submission" date="2024-04" db="EMBL/GenBank/DDBJ databases">
        <title>Tritrichomonas musculus Genome.</title>
        <authorList>
            <person name="Alves-Ferreira E."/>
            <person name="Grigg M."/>
            <person name="Lorenzi H."/>
            <person name="Galac M."/>
        </authorList>
    </citation>
    <scope>NUCLEOTIDE SEQUENCE [LARGE SCALE GENOMIC DNA]</scope>
    <source>
        <strain evidence="2 3">EAF2021</strain>
    </source>
</reference>
<keyword evidence="3" id="KW-1185">Reference proteome</keyword>
<proteinExistence type="predicted"/>
<evidence type="ECO:0000313" key="3">
    <source>
        <dbReference type="Proteomes" id="UP001470230"/>
    </source>
</evidence>
<dbReference type="SMART" id="SM00879">
    <property type="entry name" value="Brix"/>
    <property type="match status" value="1"/>
</dbReference>
<dbReference type="InterPro" id="IPR044281">
    <property type="entry name" value="IMP4/RPF1"/>
</dbReference>
<organism evidence="2 3">
    <name type="scientific">Tritrichomonas musculus</name>
    <dbReference type="NCBI Taxonomy" id="1915356"/>
    <lineage>
        <taxon>Eukaryota</taxon>
        <taxon>Metamonada</taxon>
        <taxon>Parabasalia</taxon>
        <taxon>Tritrichomonadida</taxon>
        <taxon>Tritrichomonadidae</taxon>
        <taxon>Tritrichomonas</taxon>
    </lineage>
</organism>
<sequence length="255" mass="30079">MSEPWIAKGEIRQEQRRVHDPTFIDETDPEYLEEIKNDEFSKVLSGEIEPKVMVTTSGEKEPCEPFAQCLETFIPHTTYVKREDGAPFSEIREQAIKEEYTDMVVLVPAKGEVHMLYNLHLPNGPSACYRITSIKLPKEIDGHARTSSHYPELSFKRFETRIGRLTARMLSSLFPAKPEFYGRRVITFHHQRDFIFVRHYRYQFNTPEDVALQECGPRFTLRLMWLQEGPYDPSNGLYTFYRRQRHETSRLKWAL</sequence>
<dbReference type="Proteomes" id="UP001470230">
    <property type="component" value="Unassembled WGS sequence"/>
</dbReference>
<dbReference type="SUPFAM" id="SSF52954">
    <property type="entry name" value="Class II aaRS ABD-related"/>
    <property type="match status" value="1"/>
</dbReference>
<accession>A0ABR2ID59</accession>
<dbReference type="Pfam" id="PF04427">
    <property type="entry name" value="Brix"/>
    <property type="match status" value="1"/>
</dbReference>